<reference evidence="2" key="1">
    <citation type="submission" date="2021-01" db="EMBL/GenBank/DDBJ databases">
        <authorList>
            <consortium name="Aspergillus chevalieri M1 genome sequencing consortium"/>
            <person name="Kazuki M."/>
            <person name="Futagami T."/>
        </authorList>
    </citation>
    <scope>NUCLEOTIDE SEQUENCE</scope>
    <source>
        <strain evidence="2">M1</strain>
    </source>
</reference>
<evidence type="ECO:0000256" key="1">
    <source>
        <dbReference type="SAM" id="MobiDB-lite"/>
    </source>
</evidence>
<feature type="region of interest" description="Disordered" evidence="1">
    <location>
        <begin position="250"/>
        <end position="280"/>
    </location>
</feature>
<dbReference type="Proteomes" id="UP000637239">
    <property type="component" value="Chromosome 8"/>
</dbReference>
<organism evidence="2 3">
    <name type="scientific">Aspergillus chevalieri</name>
    <name type="common">Eurotium chevalieri</name>
    <dbReference type="NCBI Taxonomy" id="182096"/>
    <lineage>
        <taxon>Eukaryota</taxon>
        <taxon>Fungi</taxon>
        <taxon>Dikarya</taxon>
        <taxon>Ascomycota</taxon>
        <taxon>Pezizomycotina</taxon>
        <taxon>Eurotiomycetes</taxon>
        <taxon>Eurotiomycetidae</taxon>
        <taxon>Eurotiales</taxon>
        <taxon>Aspergillaceae</taxon>
        <taxon>Aspergillus</taxon>
        <taxon>Aspergillus subgen. Aspergillus</taxon>
    </lineage>
</organism>
<evidence type="ECO:0000313" key="2">
    <source>
        <dbReference type="EMBL" id="BCR92462.1"/>
    </source>
</evidence>
<proteinExistence type="predicted"/>
<dbReference type="GeneID" id="66986811"/>
<sequence>MEPNSVVSAMKGDKLKDSPQWRNWFARVKLFARQKKVWDLVNPQIEEDYLEQPMRKPKRPQYPEGGSESVKREWRDRLDIYKLDLAEWEQQAKGLDAVNKWIITNLDPIHHASLLDYETPYERLVYLTTRFARSNAYEEDIRAQWKWFSSSPPRKGVDINHWLADWNTLREQAVSLDLPEVKSANKDFLHAVKDVLPTWWQAKYESIIMNHEDWETRDLIENFRGFYQEMVPQKPTSTISKASFSTFQDFEEAETDQLQKPPQKQGNKPPIPKRWCPCGN</sequence>
<accession>A0A7R7ZTH3</accession>
<dbReference type="RefSeq" id="XP_043140975.1">
    <property type="nucleotide sequence ID" value="XM_043283724.1"/>
</dbReference>
<dbReference type="AlphaFoldDB" id="A0A7R7ZTH3"/>
<name>A0A7R7ZTH3_ASPCH</name>
<keyword evidence="3" id="KW-1185">Reference proteome</keyword>
<reference evidence="2" key="2">
    <citation type="submission" date="2021-02" db="EMBL/GenBank/DDBJ databases">
        <title>Aspergillus chevalieri M1 genome sequence.</title>
        <authorList>
            <person name="Kadooka C."/>
            <person name="Mori K."/>
            <person name="Futagami T."/>
        </authorList>
    </citation>
    <scope>NUCLEOTIDE SEQUENCE</scope>
    <source>
        <strain evidence="2">M1</strain>
    </source>
</reference>
<protein>
    <submittedName>
        <fullName evidence="2">Uncharacterized protein</fullName>
    </submittedName>
</protein>
<gene>
    <name evidence="2" type="ORF">ACHE_80362S</name>
</gene>
<feature type="compositionally biased region" description="Low complexity" evidence="1">
    <location>
        <begin position="258"/>
        <end position="268"/>
    </location>
</feature>
<dbReference type="KEGG" id="ache:ACHE_80362S"/>
<evidence type="ECO:0000313" key="3">
    <source>
        <dbReference type="Proteomes" id="UP000637239"/>
    </source>
</evidence>
<dbReference type="EMBL" id="AP024423">
    <property type="protein sequence ID" value="BCR92462.1"/>
    <property type="molecule type" value="Genomic_DNA"/>
</dbReference>